<reference evidence="2 3" key="2">
    <citation type="submission" date="2013-12" db="EMBL/GenBank/DDBJ databases">
        <authorList>
            <person name="Yu Y."/>
            <person name="Lee S."/>
            <person name="de Baynast K."/>
            <person name="Wissotski M."/>
            <person name="Liu L."/>
            <person name="Talag J."/>
            <person name="Goicoechea J."/>
            <person name="Angelova A."/>
            <person name="Jetty R."/>
            <person name="Kudrna D."/>
            <person name="Golser W."/>
            <person name="Rivera L."/>
            <person name="Zhang J."/>
            <person name="Wing R."/>
        </authorList>
    </citation>
    <scope>NUCLEOTIDE SEQUENCE</scope>
</reference>
<dbReference type="Gramene" id="LPERR08G11390.1">
    <property type="protein sequence ID" value="LPERR08G11390.1"/>
    <property type="gene ID" value="LPERR08G11390"/>
</dbReference>
<proteinExistence type="predicted"/>
<dbReference type="HOGENOM" id="CLU_2472335_0_0_1"/>
<organism evidence="2 3">
    <name type="scientific">Leersia perrieri</name>
    <dbReference type="NCBI Taxonomy" id="77586"/>
    <lineage>
        <taxon>Eukaryota</taxon>
        <taxon>Viridiplantae</taxon>
        <taxon>Streptophyta</taxon>
        <taxon>Embryophyta</taxon>
        <taxon>Tracheophyta</taxon>
        <taxon>Spermatophyta</taxon>
        <taxon>Magnoliopsida</taxon>
        <taxon>Liliopsida</taxon>
        <taxon>Poales</taxon>
        <taxon>Poaceae</taxon>
        <taxon>BOP clade</taxon>
        <taxon>Oryzoideae</taxon>
        <taxon>Oryzeae</taxon>
        <taxon>Oryzinae</taxon>
        <taxon>Leersia</taxon>
    </lineage>
</organism>
<accession>A0A0D9X7L1</accession>
<dbReference type="Proteomes" id="UP000032180">
    <property type="component" value="Chromosome 8"/>
</dbReference>
<evidence type="ECO:0000313" key="3">
    <source>
        <dbReference type="Proteomes" id="UP000032180"/>
    </source>
</evidence>
<evidence type="ECO:0000313" key="2">
    <source>
        <dbReference type="EnsemblPlants" id="LPERR08G11390.1"/>
    </source>
</evidence>
<feature type="region of interest" description="Disordered" evidence="1">
    <location>
        <begin position="59"/>
        <end position="88"/>
    </location>
</feature>
<name>A0A0D9X7L1_9ORYZ</name>
<reference evidence="2 3" key="1">
    <citation type="submission" date="2012-08" db="EMBL/GenBank/DDBJ databases">
        <title>Oryza genome evolution.</title>
        <authorList>
            <person name="Wing R.A."/>
        </authorList>
    </citation>
    <scope>NUCLEOTIDE SEQUENCE</scope>
</reference>
<sequence length="88" mass="9577">MAAFVHLHHEYSGVLRGHGKWQLPHPVGFGVGINECRIDSMVTRCRTVQLRGISGTLFPSSTGSSSSWRFGGLGRRRGGEDVPLSSQI</sequence>
<feature type="compositionally biased region" description="Low complexity" evidence="1">
    <location>
        <begin position="59"/>
        <end position="70"/>
    </location>
</feature>
<evidence type="ECO:0000256" key="1">
    <source>
        <dbReference type="SAM" id="MobiDB-lite"/>
    </source>
</evidence>
<keyword evidence="3" id="KW-1185">Reference proteome</keyword>
<dbReference type="EnsemblPlants" id="LPERR08G11390.1">
    <property type="protein sequence ID" value="LPERR08G11390.1"/>
    <property type="gene ID" value="LPERR08G11390"/>
</dbReference>
<reference evidence="2" key="3">
    <citation type="submission" date="2015-04" db="UniProtKB">
        <authorList>
            <consortium name="EnsemblPlants"/>
        </authorList>
    </citation>
    <scope>IDENTIFICATION</scope>
</reference>
<dbReference type="AlphaFoldDB" id="A0A0D9X7L1"/>
<protein>
    <submittedName>
        <fullName evidence="2">Uncharacterized protein</fullName>
    </submittedName>
</protein>
<dbReference type="EnsemblPlants" id="LPERR08G11390.2">
    <property type="protein sequence ID" value="LPERR08G11390.2"/>
    <property type="gene ID" value="LPERR08G11390"/>
</dbReference>
<dbReference type="Gramene" id="LPERR08G11390.2">
    <property type="protein sequence ID" value="LPERR08G11390.2"/>
    <property type="gene ID" value="LPERR08G11390"/>
</dbReference>